<organism evidence="1 2">
    <name type="scientific">Trypanosoma conorhini</name>
    <dbReference type="NCBI Taxonomy" id="83891"/>
    <lineage>
        <taxon>Eukaryota</taxon>
        <taxon>Discoba</taxon>
        <taxon>Euglenozoa</taxon>
        <taxon>Kinetoplastea</taxon>
        <taxon>Metakinetoplastina</taxon>
        <taxon>Trypanosomatida</taxon>
        <taxon>Trypanosomatidae</taxon>
        <taxon>Trypanosoma</taxon>
    </lineage>
</organism>
<proteinExistence type="predicted"/>
<sequence length="99" mass="10926">MPLHGAVPRALDAHQGPQLLRSEARRVVRATARVRDADHLRPQLEALRDGVLRHIAGPRHEHCLPLQLLLMPLQDGLQEVDNAVARGLGAHQAPLERNA</sequence>
<accession>A0A422MPR4</accession>
<dbReference type="Proteomes" id="UP000284403">
    <property type="component" value="Unassembled WGS sequence"/>
</dbReference>
<reference evidence="1 2" key="1">
    <citation type="journal article" date="2018" name="BMC Genomics">
        <title>Genomic comparison of Trypanosoma conorhini and Trypanosoma rangeli to Trypanosoma cruzi strains of high and low virulence.</title>
        <authorList>
            <person name="Bradwell K.R."/>
            <person name="Koparde V.N."/>
            <person name="Matveyev A.V."/>
            <person name="Serrano M.G."/>
            <person name="Alves J.M."/>
            <person name="Parikh H."/>
            <person name="Huang B."/>
            <person name="Lee V."/>
            <person name="Espinosa-Alvarez O."/>
            <person name="Ortiz P.A."/>
            <person name="Costa-Martins A.G."/>
            <person name="Teixeira M.M."/>
            <person name="Buck G.A."/>
        </authorList>
    </citation>
    <scope>NUCLEOTIDE SEQUENCE [LARGE SCALE GENOMIC DNA]</scope>
    <source>
        <strain evidence="1 2">025E</strain>
    </source>
</reference>
<dbReference type="EMBL" id="MKKU01001490">
    <property type="protein sequence ID" value="RNE95215.1"/>
    <property type="molecule type" value="Genomic_DNA"/>
</dbReference>
<protein>
    <submittedName>
        <fullName evidence="1">Uncharacterized protein</fullName>
    </submittedName>
</protein>
<dbReference type="RefSeq" id="XP_029222980.1">
    <property type="nucleotide sequence ID" value="XM_029376980.1"/>
</dbReference>
<dbReference type="AlphaFoldDB" id="A0A422MPR4"/>
<name>A0A422MPR4_9TRYP</name>
<evidence type="ECO:0000313" key="1">
    <source>
        <dbReference type="EMBL" id="RNE95215.1"/>
    </source>
</evidence>
<comment type="caution">
    <text evidence="1">The sequence shown here is derived from an EMBL/GenBank/DDBJ whole genome shotgun (WGS) entry which is preliminary data.</text>
</comment>
<evidence type="ECO:0000313" key="2">
    <source>
        <dbReference type="Proteomes" id="UP000284403"/>
    </source>
</evidence>
<keyword evidence="2" id="KW-1185">Reference proteome</keyword>
<gene>
    <name evidence="1" type="ORF">Tco025E_10195</name>
</gene>
<feature type="non-terminal residue" evidence="1">
    <location>
        <position position="99"/>
    </location>
</feature>
<dbReference type="GeneID" id="40323806"/>